<sequence>MIDIATNLVNKITYADNSTLSYIYNANNYITSVTDGNGKRITYKYDGMGQLIRENNPYSNLTTVYSYDKGGNITSVKEYAYTTAAELGAVKKTYTYTYGDIHWKDKLTSYNGEAITYDEIGNPLTYRDSLSFTLKNGRQLASLQNGSSVINYTYNADGVRIGKSGSRAGTFIVSGTQILREINSVATIDYLYDENGSPIGLTYKGKTYYYRKNLQGDIINITDSTGAKVVTYTYNAWGKLMSMTGNMELAVKAC</sequence>
<dbReference type="InterPro" id="IPR006530">
    <property type="entry name" value="YD"/>
</dbReference>
<evidence type="ECO:0000313" key="2">
    <source>
        <dbReference type="Proteomes" id="UP000095662"/>
    </source>
</evidence>
<dbReference type="AlphaFoldDB" id="A0A174ZS67"/>
<dbReference type="STRING" id="39492.ERS852540_01401"/>
<dbReference type="PANTHER" id="PTHR32305">
    <property type="match status" value="1"/>
</dbReference>
<protein>
    <submittedName>
        <fullName evidence="1">Cell wall-associated polypeptide CWBP200</fullName>
    </submittedName>
</protein>
<name>A0A174ZS67_9FIRM</name>
<dbReference type="Gene3D" id="2.180.10.10">
    <property type="entry name" value="RHS repeat-associated core"/>
    <property type="match status" value="1"/>
</dbReference>
<dbReference type="Proteomes" id="UP000095662">
    <property type="component" value="Unassembled WGS sequence"/>
</dbReference>
<dbReference type="PANTHER" id="PTHR32305:SF15">
    <property type="entry name" value="PROTEIN RHSA-RELATED"/>
    <property type="match status" value="1"/>
</dbReference>
<dbReference type="InterPro" id="IPR050708">
    <property type="entry name" value="T6SS_VgrG/RHS"/>
</dbReference>
<accession>A0A174ZS67</accession>
<evidence type="ECO:0000313" key="1">
    <source>
        <dbReference type="EMBL" id="CUQ86946.1"/>
    </source>
</evidence>
<dbReference type="InterPro" id="IPR031325">
    <property type="entry name" value="RHS_repeat"/>
</dbReference>
<organism evidence="1 2">
    <name type="scientific">[Eubacterium] siraeum</name>
    <dbReference type="NCBI Taxonomy" id="39492"/>
    <lineage>
        <taxon>Bacteria</taxon>
        <taxon>Bacillati</taxon>
        <taxon>Bacillota</taxon>
        <taxon>Clostridia</taxon>
        <taxon>Eubacteriales</taxon>
        <taxon>Oscillospiraceae</taxon>
        <taxon>Oscillospiraceae incertae sedis</taxon>
    </lineage>
</organism>
<dbReference type="Pfam" id="PF05593">
    <property type="entry name" value="RHS_repeat"/>
    <property type="match status" value="1"/>
</dbReference>
<proteinExistence type="predicted"/>
<reference evidence="1 2" key="1">
    <citation type="submission" date="2015-09" db="EMBL/GenBank/DDBJ databases">
        <authorList>
            <consortium name="Pathogen Informatics"/>
        </authorList>
    </citation>
    <scope>NUCLEOTIDE SEQUENCE [LARGE SCALE GENOMIC DNA]</scope>
    <source>
        <strain evidence="1 2">2789STDY5834928</strain>
    </source>
</reference>
<dbReference type="NCBIfam" id="TIGR01643">
    <property type="entry name" value="YD_repeat_2x"/>
    <property type="match status" value="1"/>
</dbReference>
<dbReference type="EMBL" id="CZBY01000010">
    <property type="protein sequence ID" value="CUQ86946.1"/>
    <property type="molecule type" value="Genomic_DNA"/>
</dbReference>
<gene>
    <name evidence="1" type="primary">wapA_3</name>
    <name evidence="1" type="ORF">ERS852540_01401</name>
</gene>